<organism evidence="1 2">
    <name type="scientific">Pseudomonas kilonensis</name>
    <dbReference type="NCBI Taxonomy" id="132476"/>
    <lineage>
        <taxon>Bacteria</taxon>
        <taxon>Pseudomonadati</taxon>
        <taxon>Pseudomonadota</taxon>
        <taxon>Gammaproteobacteria</taxon>
        <taxon>Pseudomonadales</taxon>
        <taxon>Pseudomonadaceae</taxon>
        <taxon>Pseudomonas</taxon>
    </lineage>
</organism>
<dbReference type="Proteomes" id="UP000033662">
    <property type="component" value="Unassembled WGS sequence"/>
</dbReference>
<evidence type="ECO:0000313" key="1">
    <source>
        <dbReference type="EMBL" id="KKA04949.1"/>
    </source>
</evidence>
<reference evidence="1 2" key="1">
    <citation type="submission" date="2015-03" db="EMBL/GenBank/DDBJ databases">
        <title>Pseudomonas fluorescens 1855-344 Genome sequencing and assembly.</title>
        <authorList>
            <person name="Eng W.W.H."/>
            <person name="Gan H.M."/>
            <person name="Savka M.A."/>
        </authorList>
    </citation>
    <scope>NUCLEOTIDE SEQUENCE [LARGE SCALE GENOMIC DNA]</scope>
    <source>
        <strain evidence="1 2">1855-344</strain>
    </source>
</reference>
<dbReference type="AlphaFoldDB" id="A0A0F4XG31"/>
<name>A0A0F4XG31_9PSED</name>
<gene>
    <name evidence="1" type="ORF">VP02_25605</name>
</gene>
<comment type="caution">
    <text evidence="1">The sequence shown here is derived from an EMBL/GenBank/DDBJ whole genome shotgun (WGS) entry which is preliminary data.</text>
</comment>
<sequence length="71" mass="8089">MKNPWPLFLVEFAFNQATCHLDAHAQHRLGDFDVLALEEYLGIFGEVQGNQRTLVLSPAQLDAAIRKFDNF</sequence>
<protein>
    <submittedName>
        <fullName evidence="1">Uncharacterized protein</fullName>
    </submittedName>
</protein>
<dbReference type="EMBL" id="JZXC01000033">
    <property type="protein sequence ID" value="KKA04949.1"/>
    <property type="molecule type" value="Genomic_DNA"/>
</dbReference>
<evidence type="ECO:0000313" key="2">
    <source>
        <dbReference type="Proteomes" id="UP000033662"/>
    </source>
</evidence>
<proteinExistence type="predicted"/>
<accession>A0A0F4XG31</accession>